<evidence type="ECO:0000256" key="1">
    <source>
        <dbReference type="SAM" id="Coils"/>
    </source>
</evidence>
<dbReference type="RefSeq" id="WP_100335075.1">
    <property type="nucleotide sequence ID" value="NZ_PGFA01000001.1"/>
</dbReference>
<reference evidence="2 3" key="1">
    <citation type="submission" date="2017-11" db="EMBL/GenBank/DDBJ databases">
        <title>Genomic Encyclopedia of Archaeal and Bacterial Type Strains, Phase II (KMG-II): From Individual Species to Whole Genera.</title>
        <authorList>
            <person name="Goeker M."/>
        </authorList>
    </citation>
    <scope>NUCLEOTIDE SEQUENCE [LARGE SCALE GENOMIC DNA]</scope>
    <source>
        <strain evidence="2 3">DSM 11115</strain>
    </source>
</reference>
<sequence>MTPSADDFTKSAIKTRLTHKAAELWGYSEAEMEGFDPLVQMLMEACAVELEKIGQEIHSTQHRLVDRLASLLNPDVVDAPRPAHAVAQASPREAQAILPADAQFVYQRPAAGRQVTTHPVFFSPLQNTSLTQGRVRYLATDTTLWQLESSLQKRVVAQAPVALPTEHRRLWIGLELAPEVTSLANLSFYLDWANEPQRPTFTSFLPGDSWRLDETVLTVEPGLHEDGAEETFLHQEYDFLQRVEQHVRAVYAPHFIRVGGGPAADLTAYVPRPYPAGLAAQLPAAALAQLTQPLVWLEVRFSHALPPEALTNLLCATNCFPVLNRRLHKRLFRLQQALNIFPLDSEEPFLAMREVYSLNNVVYRSTSLTGLQDSQTDTYTLRSHGVGRFDARTGKQALMQLLELLRDESRAFTATGTDFISSTLRELNQNLARLEERLGRDAAAQNTAPYVLLRPHDVNDSVFLEYWSSDGAAANRLAPGSRLQVYDGQYLDDVQLLTTTIGGQERPRPEERVHTLRKNLLSRNRIVTLEDIKAACWAELGSQLAQVQVEKGFRNGATPGAGFVRCIRVTLTPAAISRLSGPEWQQTAEDLQITLASQSAMNLPYEVLVKTP</sequence>
<dbReference type="EMBL" id="PGFA01000001">
    <property type="protein sequence ID" value="PJJ59355.1"/>
    <property type="molecule type" value="Genomic_DNA"/>
</dbReference>
<proteinExistence type="predicted"/>
<evidence type="ECO:0000313" key="2">
    <source>
        <dbReference type="EMBL" id="PJJ59355.1"/>
    </source>
</evidence>
<keyword evidence="1" id="KW-0175">Coiled coil</keyword>
<dbReference type="AlphaFoldDB" id="A0A2M9BN47"/>
<protein>
    <recommendedName>
        <fullName evidence="4">Type VI secretion system baseplate subunit TssF</fullName>
    </recommendedName>
</protein>
<evidence type="ECO:0000313" key="3">
    <source>
        <dbReference type="Proteomes" id="UP000228535"/>
    </source>
</evidence>
<gene>
    <name evidence="2" type="ORF">CLV45_0772</name>
</gene>
<dbReference type="Proteomes" id="UP000228535">
    <property type="component" value="Unassembled WGS sequence"/>
</dbReference>
<name>A0A2M9BN47_9BACT</name>
<dbReference type="InterPro" id="IPR010272">
    <property type="entry name" value="T6SS_TssF"/>
</dbReference>
<keyword evidence="3" id="KW-1185">Reference proteome</keyword>
<organism evidence="2 3">
    <name type="scientific">Hymenobacter chitinivorans DSM 11115</name>
    <dbReference type="NCBI Taxonomy" id="1121954"/>
    <lineage>
        <taxon>Bacteria</taxon>
        <taxon>Pseudomonadati</taxon>
        <taxon>Bacteroidota</taxon>
        <taxon>Cytophagia</taxon>
        <taxon>Cytophagales</taxon>
        <taxon>Hymenobacteraceae</taxon>
        <taxon>Hymenobacter</taxon>
    </lineage>
</organism>
<feature type="coiled-coil region" evidence="1">
    <location>
        <begin position="417"/>
        <end position="444"/>
    </location>
</feature>
<accession>A0A2M9BN47</accession>
<dbReference type="Pfam" id="PF05947">
    <property type="entry name" value="T6SS_TssF"/>
    <property type="match status" value="1"/>
</dbReference>
<evidence type="ECO:0008006" key="4">
    <source>
        <dbReference type="Google" id="ProtNLM"/>
    </source>
</evidence>
<dbReference type="OrthoDB" id="1090083at2"/>
<comment type="caution">
    <text evidence="2">The sequence shown here is derived from an EMBL/GenBank/DDBJ whole genome shotgun (WGS) entry which is preliminary data.</text>
</comment>